<dbReference type="RefSeq" id="WP_204655200.1">
    <property type="nucleotide sequence ID" value="NZ_JAFBFD010000074.1"/>
</dbReference>
<dbReference type="SUPFAM" id="SSF56784">
    <property type="entry name" value="HAD-like"/>
    <property type="match status" value="1"/>
</dbReference>
<dbReference type="NCBIfam" id="TIGR01549">
    <property type="entry name" value="HAD-SF-IA-v1"/>
    <property type="match status" value="1"/>
</dbReference>
<dbReference type="Gene3D" id="1.10.150.240">
    <property type="entry name" value="Putative phosphatase, domain 2"/>
    <property type="match status" value="1"/>
</dbReference>
<dbReference type="InterPro" id="IPR023198">
    <property type="entry name" value="PGP-like_dom2"/>
</dbReference>
<dbReference type="SFLD" id="SFLDG01129">
    <property type="entry name" value="C1.5:_HAD__Beta-PGM__Phosphata"/>
    <property type="match status" value="1"/>
</dbReference>
<gene>
    <name evidence="1" type="ORF">ACFO5I_04090</name>
</gene>
<reference evidence="2" key="1">
    <citation type="journal article" date="2019" name="Int. J. Syst. Evol. Microbiol.">
        <title>The Global Catalogue of Microorganisms (GCM) 10K type strain sequencing project: providing services to taxonomists for standard genome sequencing and annotation.</title>
        <authorList>
            <consortium name="The Broad Institute Genomics Platform"/>
            <consortium name="The Broad Institute Genome Sequencing Center for Infectious Disease"/>
            <person name="Wu L."/>
            <person name="Ma J."/>
        </authorList>
    </citation>
    <scope>NUCLEOTIDE SEQUENCE [LARGE SCALE GENOMIC DNA]</scope>
    <source>
        <strain evidence="2">CGMCC 1.19032</strain>
    </source>
</reference>
<dbReference type="PANTHER" id="PTHR43434">
    <property type="entry name" value="PHOSPHOGLYCOLATE PHOSPHATASE"/>
    <property type="match status" value="1"/>
</dbReference>
<evidence type="ECO:0000313" key="2">
    <source>
        <dbReference type="Proteomes" id="UP001595969"/>
    </source>
</evidence>
<dbReference type="Proteomes" id="UP001595969">
    <property type="component" value="Unassembled WGS sequence"/>
</dbReference>
<dbReference type="InterPro" id="IPR036412">
    <property type="entry name" value="HAD-like_sf"/>
</dbReference>
<dbReference type="Pfam" id="PF13419">
    <property type="entry name" value="HAD_2"/>
    <property type="match status" value="1"/>
</dbReference>
<organism evidence="1 2">
    <name type="scientific">Enterococcus lemanii</name>
    <dbReference type="NCBI Taxonomy" id="1159752"/>
    <lineage>
        <taxon>Bacteria</taxon>
        <taxon>Bacillati</taxon>
        <taxon>Bacillota</taxon>
        <taxon>Bacilli</taxon>
        <taxon>Lactobacillales</taxon>
        <taxon>Enterococcaceae</taxon>
        <taxon>Enterococcus</taxon>
    </lineage>
</organism>
<keyword evidence="2" id="KW-1185">Reference proteome</keyword>
<dbReference type="SFLD" id="SFLDS00003">
    <property type="entry name" value="Haloacid_Dehalogenase"/>
    <property type="match status" value="1"/>
</dbReference>
<protein>
    <submittedName>
        <fullName evidence="1">HAD-IA family hydrolase</fullName>
    </submittedName>
</protein>
<dbReference type="InterPro" id="IPR050155">
    <property type="entry name" value="HAD-like_hydrolase_sf"/>
</dbReference>
<proteinExistence type="predicted"/>
<dbReference type="GO" id="GO:0016787">
    <property type="term" value="F:hydrolase activity"/>
    <property type="evidence" value="ECO:0007669"/>
    <property type="project" value="UniProtKB-KW"/>
</dbReference>
<dbReference type="InterPro" id="IPR006439">
    <property type="entry name" value="HAD-SF_hydro_IA"/>
</dbReference>
<dbReference type="InterPro" id="IPR023214">
    <property type="entry name" value="HAD_sf"/>
</dbReference>
<comment type="caution">
    <text evidence="1">The sequence shown here is derived from an EMBL/GenBank/DDBJ whole genome shotgun (WGS) entry which is preliminary data.</text>
</comment>
<dbReference type="Gene3D" id="3.40.50.1000">
    <property type="entry name" value="HAD superfamily/HAD-like"/>
    <property type="match status" value="1"/>
</dbReference>
<evidence type="ECO:0000313" key="1">
    <source>
        <dbReference type="EMBL" id="MFC4718922.1"/>
    </source>
</evidence>
<keyword evidence="1" id="KW-0378">Hydrolase</keyword>
<dbReference type="InterPro" id="IPR041492">
    <property type="entry name" value="HAD_2"/>
</dbReference>
<name>A0ABV9MSE0_9ENTE</name>
<sequence length="213" mass="23993">MKKDFLLFDLDGTIIEPSHGIYQSINYALSKMKRAILSEEELRSFIGPPLHDSFVSLGMSKEEASEAIQHYREMYQKEGLYLMHPYPQVDQVLAKLSNKKKLFLATSKPESFAKEILDYLHFSQYFTMIGGANLEGTRSKKAEVIQHVFAQERSIDKSTAVMIGDRKYDIIGANENAIDSIGVLYGFGTKEELQAAGATKIVESPLELLSLME</sequence>
<dbReference type="PANTHER" id="PTHR43434:SF20">
    <property type="entry name" value="5'-NUCLEOTIDASE"/>
    <property type="match status" value="1"/>
</dbReference>
<dbReference type="EMBL" id="JBHSGS010000021">
    <property type="protein sequence ID" value="MFC4718922.1"/>
    <property type="molecule type" value="Genomic_DNA"/>
</dbReference>
<accession>A0ABV9MSE0</accession>